<evidence type="ECO:0000313" key="2">
    <source>
        <dbReference type="Proteomes" id="UP000051936"/>
    </source>
</evidence>
<reference evidence="1 2" key="1">
    <citation type="submission" date="2015-09" db="EMBL/GenBank/DDBJ databases">
        <title>Draft Genome Sequence of Bradyrhizobium manausense Strain BR 3351T, a Novel Symbiotic Nitrogen-Fixing Alphaproteobacterium Isolated from Brazilian Amazon Rain Forest.</title>
        <authorList>
            <person name="De Araujo J.L."/>
            <person name="Zilli J.E."/>
        </authorList>
    </citation>
    <scope>NUCLEOTIDE SEQUENCE [LARGE SCALE GENOMIC DNA]</scope>
    <source>
        <strain evidence="1 2">BR3351</strain>
    </source>
</reference>
<dbReference type="STRING" id="989370.AOQ71_13235"/>
<dbReference type="EMBL" id="LJYG01000049">
    <property type="protein sequence ID" value="KRQ14237.1"/>
    <property type="molecule type" value="Genomic_DNA"/>
</dbReference>
<protein>
    <recommendedName>
        <fullName evidence="3">Zinc chelation protein SecC</fullName>
    </recommendedName>
</protein>
<evidence type="ECO:0008006" key="3">
    <source>
        <dbReference type="Google" id="ProtNLM"/>
    </source>
</evidence>
<dbReference type="Proteomes" id="UP000051936">
    <property type="component" value="Unassembled WGS sequence"/>
</dbReference>
<dbReference type="Gene3D" id="3.10.450.50">
    <property type="match status" value="1"/>
</dbReference>
<dbReference type="InterPro" id="IPR004027">
    <property type="entry name" value="SEC_C_motif"/>
</dbReference>
<evidence type="ECO:0000313" key="1">
    <source>
        <dbReference type="EMBL" id="KRQ14237.1"/>
    </source>
</evidence>
<sequence>MNSHKVGRNDPCPCGSGKKFKKCCLDAQRLDGSSSGLLQDDAPDFVSSALEEAEGRMLAYDPFIEPDPEQWLALDEEERIDLVMDYHQRAGIRLPRPELHATLHAVVESQIADPELPVRSTVERLMDEGLDRHEAIHAVGSVLAGHMNDLVRNFEERGAKPGTGAGEDPNVRYFEQLKALTAEQWLRSG</sequence>
<name>A0A0R3E1C9_9BRAD</name>
<proteinExistence type="predicted"/>
<dbReference type="AlphaFoldDB" id="A0A0R3E1C9"/>
<organism evidence="1 2">
    <name type="scientific">Bradyrhizobium manausense</name>
    <dbReference type="NCBI Taxonomy" id="989370"/>
    <lineage>
        <taxon>Bacteria</taxon>
        <taxon>Pseudomonadati</taxon>
        <taxon>Pseudomonadota</taxon>
        <taxon>Alphaproteobacteria</taxon>
        <taxon>Hyphomicrobiales</taxon>
        <taxon>Nitrobacteraceae</taxon>
        <taxon>Bradyrhizobium</taxon>
    </lineage>
</organism>
<accession>A0A0R3E1C9</accession>
<dbReference type="SUPFAM" id="SSF103642">
    <property type="entry name" value="Sec-C motif"/>
    <property type="match status" value="1"/>
</dbReference>
<gene>
    <name evidence="1" type="ORF">AOQ71_13235</name>
</gene>
<dbReference type="Pfam" id="PF02810">
    <property type="entry name" value="SEC-C"/>
    <property type="match status" value="1"/>
</dbReference>
<keyword evidence="2" id="KW-1185">Reference proteome</keyword>
<comment type="caution">
    <text evidence="1">The sequence shown here is derived from an EMBL/GenBank/DDBJ whole genome shotgun (WGS) entry which is preliminary data.</text>
</comment>